<dbReference type="AlphaFoldDB" id="A0A3E1YEB3"/>
<dbReference type="Pfam" id="PF20243">
    <property type="entry name" value="MbnP"/>
    <property type="match status" value="1"/>
</dbReference>
<dbReference type="RefSeq" id="WP_116974895.1">
    <property type="nucleotide sequence ID" value="NZ_QPMM01000002.1"/>
</dbReference>
<comment type="caution">
    <text evidence="2">The sequence shown here is derived from an EMBL/GenBank/DDBJ whole genome shotgun (WGS) entry which is preliminary data.</text>
</comment>
<dbReference type="InterPro" id="IPR046863">
    <property type="entry name" value="MbnP-like_dom"/>
</dbReference>
<keyword evidence="3" id="KW-1185">Reference proteome</keyword>
<dbReference type="Proteomes" id="UP000260644">
    <property type="component" value="Unassembled WGS sequence"/>
</dbReference>
<dbReference type="EMBL" id="QPMM01000002">
    <property type="protein sequence ID" value="RFS24900.1"/>
    <property type="molecule type" value="Genomic_DNA"/>
</dbReference>
<reference evidence="2 3" key="1">
    <citation type="submission" date="2018-07" db="EMBL/GenBank/DDBJ databases">
        <title>Chitinophaga K2CV101002-2 sp. nov., isolated from a monsoon evergreen broad-leaved forest soil.</title>
        <authorList>
            <person name="Lv Y."/>
        </authorList>
    </citation>
    <scope>NUCLEOTIDE SEQUENCE [LARGE SCALE GENOMIC DNA]</scope>
    <source>
        <strain evidence="2 3">GDMCC 1.1288</strain>
    </source>
</reference>
<evidence type="ECO:0000259" key="1">
    <source>
        <dbReference type="Pfam" id="PF20243"/>
    </source>
</evidence>
<organism evidence="2 3">
    <name type="scientific">Chitinophaga silvatica</name>
    <dbReference type="NCBI Taxonomy" id="2282649"/>
    <lineage>
        <taxon>Bacteria</taxon>
        <taxon>Pseudomonadati</taxon>
        <taxon>Bacteroidota</taxon>
        <taxon>Chitinophagia</taxon>
        <taxon>Chitinophagales</taxon>
        <taxon>Chitinophagaceae</taxon>
        <taxon>Chitinophaga</taxon>
    </lineage>
</organism>
<dbReference type="OrthoDB" id="1422031at2"/>
<name>A0A3E1YEB3_9BACT</name>
<evidence type="ECO:0000313" key="2">
    <source>
        <dbReference type="EMBL" id="RFS24900.1"/>
    </source>
</evidence>
<evidence type="ECO:0000313" key="3">
    <source>
        <dbReference type="Proteomes" id="UP000260644"/>
    </source>
</evidence>
<proteinExistence type="predicted"/>
<accession>A0A3E1YEB3</accession>
<gene>
    <name evidence="2" type="ORF">DVR12_06850</name>
</gene>
<sequence>MILRIFLSLIIVVGIVTSVKGQSSFFRMSITHMVGNDTMQRETNYYTPTGEPFTISRFRYFLSNFALLTADDKYISLAPTYFLIDESKPASKIIELPDIPSGKYKGVRFLLGVDSIKNVSGPQSGALAVESGMFWSWNSGYIMAQVEGHSPLIQSPTREFVFHVGGYKVKDQILKYISLTFPENLELSGKQNVTLQMTADLNKWFLPDTIRFQQQPVIMAPSYQAKRIAANYQHMFQIIGIQK</sequence>
<feature type="domain" description="Copper-binding protein MbnP-like" evidence="1">
    <location>
        <begin position="26"/>
        <end position="219"/>
    </location>
</feature>
<protein>
    <recommendedName>
        <fullName evidence="1">Copper-binding protein MbnP-like domain-containing protein</fullName>
    </recommendedName>
</protein>